<keyword evidence="3" id="KW-1185">Reference proteome</keyword>
<dbReference type="Proteomes" id="UP001174936">
    <property type="component" value="Unassembled WGS sequence"/>
</dbReference>
<reference evidence="2" key="1">
    <citation type="submission" date="2023-06" db="EMBL/GenBank/DDBJ databases">
        <title>Genome-scale phylogeny and comparative genomics of the fungal order Sordariales.</title>
        <authorList>
            <consortium name="Lawrence Berkeley National Laboratory"/>
            <person name="Hensen N."/>
            <person name="Bonometti L."/>
            <person name="Westerberg I."/>
            <person name="Brannstrom I.O."/>
            <person name="Guillou S."/>
            <person name="Cros-Aarteil S."/>
            <person name="Calhoun S."/>
            <person name="Haridas S."/>
            <person name="Kuo A."/>
            <person name="Mondo S."/>
            <person name="Pangilinan J."/>
            <person name="Riley R."/>
            <person name="Labutti K."/>
            <person name="Andreopoulos B."/>
            <person name="Lipzen A."/>
            <person name="Chen C."/>
            <person name="Yanf M."/>
            <person name="Daum C."/>
            <person name="Ng V."/>
            <person name="Clum A."/>
            <person name="Steindorff A."/>
            <person name="Ohm R."/>
            <person name="Martin F."/>
            <person name="Silar P."/>
            <person name="Natvig D."/>
            <person name="Lalanne C."/>
            <person name="Gautier V."/>
            <person name="Ament-Velasquez S.L."/>
            <person name="Kruys A."/>
            <person name="Hutchinson M.I."/>
            <person name="Powell A.J."/>
            <person name="Barry K."/>
            <person name="Miller A.N."/>
            <person name="Grigoriev I.V."/>
            <person name="Debuchy R."/>
            <person name="Gladieux P."/>
            <person name="Thoren M.H."/>
            <person name="Johannesson H."/>
        </authorList>
    </citation>
    <scope>NUCLEOTIDE SEQUENCE</scope>
    <source>
        <strain evidence="2">SMH2532-1</strain>
    </source>
</reference>
<feature type="compositionally biased region" description="Polar residues" evidence="1">
    <location>
        <begin position="176"/>
        <end position="187"/>
    </location>
</feature>
<dbReference type="AlphaFoldDB" id="A0AA39YUB4"/>
<evidence type="ECO:0000313" key="2">
    <source>
        <dbReference type="EMBL" id="KAK0657600.1"/>
    </source>
</evidence>
<gene>
    <name evidence="2" type="ORF">B0T16DRAFT_64125</name>
</gene>
<dbReference type="EMBL" id="JAULSV010000001">
    <property type="protein sequence ID" value="KAK0657600.1"/>
    <property type="molecule type" value="Genomic_DNA"/>
</dbReference>
<name>A0AA39YUB4_9PEZI</name>
<evidence type="ECO:0000313" key="3">
    <source>
        <dbReference type="Proteomes" id="UP001174936"/>
    </source>
</evidence>
<comment type="caution">
    <text evidence="2">The sequence shown here is derived from an EMBL/GenBank/DDBJ whole genome shotgun (WGS) entry which is preliminary data.</text>
</comment>
<organism evidence="2 3">
    <name type="scientific">Cercophora newfieldiana</name>
    <dbReference type="NCBI Taxonomy" id="92897"/>
    <lineage>
        <taxon>Eukaryota</taxon>
        <taxon>Fungi</taxon>
        <taxon>Dikarya</taxon>
        <taxon>Ascomycota</taxon>
        <taxon>Pezizomycotina</taxon>
        <taxon>Sordariomycetes</taxon>
        <taxon>Sordariomycetidae</taxon>
        <taxon>Sordariales</taxon>
        <taxon>Lasiosphaeriaceae</taxon>
        <taxon>Cercophora</taxon>
    </lineage>
</organism>
<proteinExistence type="predicted"/>
<feature type="region of interest" description="Disordered" evidence="1">
    <location>
        <begin position="176"/>
        <end position="199"/>
    </location>
</feature>
<protein>
    <submittedName>
        <fullName evidence="2">Uncharacterized protein</fullName>
    </submittedName>
</protein>
<accession>A0AA39YUB4</accession>
<evidence type="ECO:0000256" key="1">
    <source>
        <dbReference type="SAM" id="MobiDB-lite"/>
    </source>
</evidence>
<sequence length="199" mass="22143">MEHRVTIERIQEALPNTLRGGKAAISVHIGCFACRWLCRHGIERLSASLDIISHGARQIPRVAFVPLGAERRAKKMDGACWGMFRRWRSAAGHLRNTRSSDHAGCHALQPGLVIFGPFISILARTCAKPFCREGGRNIKRSYRGWSSRKTTQRKATRPHHQTLACVQARRGLINTEAQHPSPTTISAANREPEAPTQAI</sequence>